<reference evidence="1 2" key="1">
    <citation type="journal article" date="2018" name="Front. Plant Sci.">
        <title>Red Clover (Trifolium pratense) and Zigzag Clover (T. medium) - A Picture of Genomic Similarities and Differences.</title>
        <authorList>
            <person name="Dluhosova J."/>
            <person name="Istvanek J."/>
            <person name="Nedelnik J."/>
            <person name="Repkova J."/>
        </authorList>
    </citation>
    <scope>NUCLEOTIDE SEQUENCE [LARGE SCALE GENOMIC DNA]</scope>
    <source>
        <strain evidence="2">cv. 10/8</strain>
        <tissue evidence="1">Leaf</tissue>
    </source>
</reference>
<accession>A0A392TJ95</accession>
<comment type="caution">
    <text evidence="1">The sequence shown here is derived from an EMBL/GenBank/DDBJ whole genome shotgun (WGS) entry which is preliminary data.</text>
</comment>
<organism evidence="1 2">
    <name type="scientific">Trifolium medium</name>
    <dbReference type="NCBI Taxonomy" id="97028"/>
    <lineage>
        <taxon>Eukaryota</taxon>
        <taxon>Viridiplantae</taxon>
        <taxon>Streptophyta</taxon>
        <taxon>Embryophyta</taxon>
        <taxon>Tracheophyta</taxon>
        <taxon>Spermatophyta</taxon>
        <taxon>Magnoliopsida</taxon>
        <taxon>eudicotyledons</taxon>
        <taxon>Gunneridae</taxon>
        <taxon>Pentapetalae</taxon>
        <taxon>rosids</taxon>
        <taxon>fabids</taxon>
        <taxon>Fabales</taxon>
        <taxon>Fabaceae</taxon>
        <taxon>Papilionoideae</taxon>
        <taxon>50 kb inversion clade</taxon>
        <taxon>NPAAA clade</taxon>
        <taxon>Hologalegina</taxon>
        <taxon>IRL clade</taxon>
        <taxon>Trifolieae</taxon>
        <taxon>Trifolium</taxon>
    </lineage>
</organism>
<dbReference type="EMBL" id="LXQA010595813">
    <property type="protein sequence ID" value="MCI61229.1"/>
    <property type="molecule type" value="Genomic_DNA"/>
</dbReference>
<feature type="non-terminal residue" evidence="1">
    <location>
        <position position="1"/>
    </location>
</feature>
<evidence type="ECO:0000313" key="2">
    <source>
        <dbReference type="Proteomes" id="UP000265520"/>
    </source>
</evidence>
<sequence>SLFHHSNFAFQTLIEAFVLEDYAENGYEPAFVYEYSSKDVVAPL</sequence>
<evidence type="ECO:0000313" key="1">
    <source>
        <dbReference type="EMBL" id="MCI61229.1"/>
    </source>
</evidence>
<keyword evidence="2" id="KW-1185">Reference proteome</keyword>
<name>A0A392TJ95_9FABA</name>
<dbReference type="Proteomes" id="UP000265520">
    <property type="component" value="Unassembled WGS sequence"/>
</dbReference>
<protein>
    <submittedName>
        <fullName evidence="1">Uncharacterized protein</fullName>
    </submittedName>
</protein>
<proteinExistence type="predicted"/>
<dbReference type="AlphaFoldDB" id="A0A392TJ95"/>